<dbReference type="SUPFAM" id="SSF56935">
    <property type="entry name" value="Porins"/>
    <property type="match status" value="1"/>
</dbReference>
<feature type="chain" id="PRO_5020280850" evidence="1">
    <location>
        <begin position="23"/>
        <end position="944"/>
    </location>
</feature>
<accession>A0A4Q0M6I0</accession>
<name>A0A4Q0M6I0_9SPHI</name>
<feature type="domain" description="Outer membrane protein beta-barrel" evidence="2">
    <location>
        <begin position="617"/>
        <end position="932"/>
    </location>
</feature>
<reference evidence="3 4" key="1">
    <citation type="submission" date="2018-12" db="EMBL/GenBank/DDBJ databases">
        <title>The Draft Genome Sequence of the Soil Bacterium Pedobacter tournemirensis R1.</title>
        <authorList>
            <person name="He J."/>
        </authorList>
    </citation>
    <scope>NUCLEOTIDE SEQUENCE [LARGE SCALE GENOMIC DNA]</scope>
    <source>
        <strain evidence="3 4">R1</strain>
    </source>
</reference>
<dbReference type="EMBL" id="RXOC01000011">
    <property type="protein sequence ID" value="RXF68286.1"/>
    <property type="molecule type" value="Genomic_DNA"/>
</dbReference>
<dbReference type="SUPFAM" id="SSF49464">
    <property type="entry name" value="Carboxypeptidase regulatory domain-like"/>
    <property type="match status" value="1"/>
</dbReference>
<feature type="signal peptide" evidence="1">
    <location>
        <begin position="1"/>
        <end position="22"/>
    </location>
</feature>
<gene>
    <name evidence="3" type="ORF">EKH83_15510</name>
</gene>
<evidence type="ECO:0000259" key="2">
    <source>
        <dbReference type="Pfam" id="PF14905"/>
    </source>
</evidence>
<dbReference type="InterPro" id="IPR041700">
    <property type="entry name" value="OMP_b-brl_3"/>
</dbReference>
<protein>
    <submittedName>
        <fullName evidence="3">TonB-dependent receptor</fullName>
    </submittedName>
</protein>
<evidence type="ECO:0000313" key="4">
    <source>
        <dbReference type="Proteomes" id="UP000290848"/>
    </source>
</evidence>
<dbReference type="Pfam" id="PF14905">
    <property type="entry name" value="OMP_b-brl_3"/>
    <property type="match status" value="1"/>
</dbReference>
<keyword evidence="3" id="KW-0675">Receptor</keyword>
<evidence type="ECO:0000313" key="3">
    <source>
        <dbReference type="EMBL" id="RXF68286.1"/>
    </source>
</evidence>
<sequence>MRIFYVLIVAFLVTATTTSTYAQKVNPASVGTVKGIVRDTIHNYVLKSATISVYKQADSTLLSYQITNNYGEFLFRNLPLNTTLKVEVSHVGYERLHKIFVIPADKNSIDLHTLIIKPRDITLKDVVVTLPPVSMKGDTLEFNAAAFKLDSNAVVEDLLRKIPNITLWGDGLITVNGREVKSVLVNGKPFFGGDAKVATQNIAKNALEKVQVYNTVKDKSNPQDSTLEMNLKLKKGKDSGYFGKIGAGYGTDTRFETDASINYFSPKMQIAVVGASNNINKTAGDIRTLVANSTFKGVGTSIEYQPDFRQPGLNKPGAAGFTFNYNFIEKPTYSNKKALTFNYFIQDKSSENISETITTTSVNNTDIISEQGNSKNNVSSTNQRFDSGYEWTNKNKSLTLGQSLDLNRGESNEITFRNAANSQNVLTSSNNAVRQNHFDNSNFNLNANYRLSPNGSTPKRFIKWFNAAYYLSVNENNAQTLNITEFKSFGNSAEDQNFNRKYDTRGRGISQQFNIEFSDLKSSFFGKTNLAGIEFSLVNKLNLNNRDDHNEIQDLDITTGKYIDNSYLTNRIKTNVIDEAPGLVFSKSFYRYLSNRYYRNLRFNFSPQQKFIYQDNQSDRSFQNIKRTYTRFLPDASVVYSDNQYGEYYRSYSLDFRTNIRIPGIQQLAPLTDSTNLYYLQRGNLTLKEAVERSISFYFNHYDQTAKNTLNYNFQLNAGMTNNTIADSVLIDEQSRRVVYLVNADGNKYMNFRGDIRKTYKLKGSELQVGLNANLNTTKNPGYTNGLFSFSSNSNVNSGLSLNYTYKSYLAVAVNEVYSAYRSKQKAFNTDYSGKNIGSSLSASYNITKKLTLNSNINFNSSSSAGTEDVNFTIWNASAIYRFLKGNNAEFKFSALDLLRQNNSVINYGSTNSFTVGTRNVLQQYFMTTLSYYPRQFGKKTQRK</sequence>
<organism evidence="3 4">
    <name type="scientific">Arcticibacter tournemirensis</name>
    <dbReference type="NCBI Taxonomy" id="699437"/>
    <lineage>
        <taxon>Bacteria</taxon>
        <taxon>Pseudomonadati</taxon>
        <taxon>Bacteroidota</taxon>
        <taxon>Sphingobacteriia</taxon>
        <taxon>Sphingobacteriales</taxon>
        <taxon>Sphingobacteriaceae</taxon>
        <taxon>Arcticibacter</taxon>
    </lineage>
</organism>
<dbReference type="AlphaFoldDB" id="A0A4Q0M6I0"/>
<comment type="caution">
    <text evidence="3">The sequence shown here is derived from an EMBL/GenBank/DDBJ whole genome shotgun (WGS) entry which is preliminary data.</text>
</comment>
<dbReference type="Proteomes" id="UP000290848">
    <property type="component" value="Unassembled WGS sequence"/>
</dbReference>
<dbReference type="RefSeq" id="WP_128770368.1">
    <property type="nucleotide sequence ID" value="NZ_RXOC01000011.1"/>
</dbReference>
<keyword evidence="1" id="KW-0732">Signal</keyword>
<proteinExistence type="predicted"/>
<evidence type="ECO:0000256" key="1">
    <source>
        <dbReference type="SAM" id="SignalP"/>
    </source>
</evidence>
<dbReference type="InterPro" id="IPR008969">
    <property type="entry name" value="CarboxyPept-like_regulatory"/>
</dbReference>